<gene>
    <name evidence="1" type="ORF">BV898_17643</name>
</gene>
<evidence type="ECO:0000313" key="2">
    <source>
        <dbReference type="Proteomes" id="UP000192578"/>
    </source>
</evidence>
<dbReference type="Proteomes" id="UP000192578">
    <property type="component" value="Unassembled WGS sequence"/>
</dbReference>
<accession>A0A9X6RMM6</accession>
<protein>
    <submittedName>
        <fullName evidence="1">Uncharacterized protein</fullName>
    </submittedName>
</protein>
<organism evidence="1 2">
    <name type="scientific">Hypsibius exemplaris</name>
    <name type="common">Freshwater tardigrade</name>
    <dbReference type="NCBI Taxonomy" id="2072580"/>
    <lineage>
        <taxon>Eukaryota</taxon>
        <taxon>Metazoa</taxon>
        <taxon>Ecdysozoa</taxon>
        <taxon>Tardigrada</taxon>
        <taxon>Eutardigrada</taxon>
        <taxon>Parachela</taxon>
        <taxon>Hypsibioidea</taxon>
        <taxon>Hypsibiidae</taxon>
        <taxon>Hypsibius</taxon>
    </lineage>
</organism>
<keyword evidence="2" id="KW-1185">Reference proteome</keyword>
<sequence length="154" mass="17467">MVHKTIGSTAYSGKKRTTSIKETNLHEKSFQFGRLVCCREGSKSMKKALVFWADKRKTSETKSWKSSDIVTYFSALSDKVKPEGLFLFVMDHYGHKAADYDMDLAKVGGGGGELTFPLHRYHFSTTPEYPAHFVLFWPLHEKLDGFETYVTALG</sequence>
<name>A0A9X6RMM6_HYPEX</name>
<dbReference type="AlphaFoldDB" id="A0A9X6RMM6"/>
<reference evidence="2" key="1">
    <citation type="submission" date="2017-01" db="EMBL/GenBank/DDBJ databases">
        <title>Comparative genomics of anhydrobiosis in the tardigrade Hypsibius dujardini.</title>
        <authorList>
            <person name="Yoshida Y."/>
            <person name="Koutsovoulos G."/>
            <person name="Laetsch D."/>
            <person name="Stevens L."/>
            <person name="Kumar S."/>
            <person name="Horikawa D."/>
            <person name="Ishino K."/>
            <person name="Komine S."/>
            <person name="Tomita M."/>
            <person name="Blaxter M."/>
            <person name="Arakawa K."/>
        </authorList>
    </citation>
    <scope>NUCLEOTIDE SEQUENCE [LARGE SCALE GENOMIC DNA]</scope>
    <source>
        <strain evidence="2">Z151</strain>
    </source>
</reference>
<evidence type="ECO:0000313" key="1">
    <source>
        <dbReference type="EMBL" id="OWA53210.1"/>
    </source>
</evidence>
<comment type="caution">
    <text evidence="1">The sequence shown here is derived from an EMBL/GenBank/DDBJ whole genome shotgun (WGS) entry which is preliminary data.</text>
</comment>
<proteinExistence type="predicted"/>
<dbReference type="EMBL" id="MTYJ01000308">
    <property type="protein sequence ID" value="OWA53210.1"/>
    <property type="molecule type" value="Genomic_DNA"/>
</dbReference>